<feature type="region of interest" description="Disordered" evidence="1">
    <location>
        <begin position="707"/>
        <end position="752"/>
    </location>
</feature>
<dbReference type="InterPro" id="IPR043502">
    <property type="entry name" value="DNA/RNA_pol_sf"/>
</dbReference>
<dbReference type="AlphaFoldDB" id="A0A6L2LAA2"/>
<dbReference type="InterPro" id="IPR036397">
    <property type="entry name" value="RNaseH_sf"/>
</dbReference>
<dbReference type="CDD" id="cd01647">
    <property type="entry name" value="RT_LTR"/>
    <property type="match status" value="1"/>
</dbReference>
<reference evidence="4" key="1">
    <citation type="journal article" date="2019" name="Sci. Rep.">
        <title>Draft genome of Tanacetum cinerariifolium, the natural source of mosquito coil.</title>
        <authorList>
            <person name="Yamashiro T."/>
            <person name="Shiraishi A."/>
            <person name="Satake H."/>
            <person name="Nakayama K."/>
        </authorList>
    </citation>
    <scope>NUCLEOTIDE SEQUENCE</scope>
</reference>
<evidence type="ECO:0000259" key="3">
    <source>
        <dbReference type="Pfam" id="PF03732"/>
    </source>
</evidence>
<dbReference type="InterPro" id="IPR000477">
    <property type="entry name" value="RT_dom"/>
</dbReference>
<dbReference type="GO" id="GO:0003676">
    <property type="term" value="F:nucleic acid binding"/>
    <property type="evidence" value="ECO:0007669"/>
    <property type="project" value="InterPro"/>
</dbReference>
<dbReference type="Gene3D" id="3.10.10.10">
    <property type="entry name" value="HIV Type 1 Reverse Transcriptase, subunit A, domain 1"/>
    <property type="match status" value="1"/>
</dbReference>
<evidence type="ECO:0000259" key="2">
    <source>
        <dbReference type="Pfam" id="PF00078"/>
    </source>
</evidence>
<organism evidence="4">
    <name type="scientific">Tanacetum cinerariifolium</name>
    <name type="common">Dalmatian daisy</name>
    <name type="synonym">Chrysanthemum cinerariifolium</name>
    <dbReference type="NCBI Taxonomy" id="118510"/>
    <lineage>
        <taxon>Eukaryota</taxon>
        <taxon>Viridiplantae</taxon>
        <taxon>Streptophyta</taxon>
        <taxon>Embryophyta</taxon>
        <taxon>Tracheophyta</taxon>
        <taxon>Spermatophyta</taxon>
        <taxon>Magnoliopsida</taxon>
        <taxon>eudicotyledons</taxon>
        <taxon>Gunneridae</taxon>
        <taxon>Pentapetalae</taxon>
        <taxon>asterids</taxon>
        <taxon>campanulids</taxon>
        <taxon>Asterales</taxon>
        <taxon>Asteraceae</taxon>
        <taxon>Asteroideae</taxon>
        <taxon>Anthemideae</taxon>
        <taxon>Anthemidinae</taxon>
        <taxon>Tanacetum</taxon>
    </lineage>
</organism>
<keyword evidence="4" id="KW-0808">Transferase</keyword>
<dbReference type="Gene3D" id="3.30.420.10">
    <property type="entry name" value="Ribonuclease H-like superfamily/Ribonuclease H"/>
    <property type="match status" value="1"/>
</dbReference>
<accession>A0A6L2LAA2</accession>
<dbReference type="Pfam" id="PF00078">
    <property type="entry name" value="RVT_1"/>
    <property type="match status" value="1"/>
</dbReference>
<dbReference type="GO" id="GO:0003964">
    <property type="term" value="F:RNA-directed DNA polymerase activity"/>
    <property type="evidence" value="ECO:0007669"/>
    <property type="project" value="UniProtKB-KW"/>
</dbReference>
<comment type="caution">
    <text evidence="4">The sequence shown here is derived from an EMBL/GenBank/DDBJ whole genome shotgun (WGS) entry which is preliminary data.</text>
</comment>
<dbReference type="SUPFAM" id="SSF56672">
    <property type="entry name" value="DNA/RNA polymerases"/>
    <property type="match status" value="1"/>
</dbReference>
<dbReference type="InterPro" id="IPR012337">
    <property type="entry name" value="RNaseH-like_sf"/>
</dbReference>
<dbReference type="SUPFAM" id="SSF53098">
    <property type="entry name" value="Ribonuclease H-like"/>
    <property type="match status" value="1"/>
</dbReference>
<feature type="region of interest" description="Disordered" evidence="1">
    <location>
        <begin position="326"/>
        <end position="356"/>
    </location>
</feature>
<keyword evidence="4" id="KW-0695">RNA-directed DNA polymerase</keyword>
<gene>
    <name evidence="4" type="ORF">Tci_029785</name>
</gene>
<proteinExistence type="predicted"/>
<feature type="domain" description="Retrotransposon gag" evidence="3">
    <location>
        <begin position="118"/>
        <end position="207"/>
    </location>
</feature>
<dbReference type="PANTHER" id="PTHR24559">
    <property type="entry name" value="TRANSPOSON TY3-I GAG-POL POLYPROTEIN"/>
    <property type="match status" value="1"/>
</dbReference>
<name>A0A6L2LAA2_TANCI</name>
<evidence type="ECO:0000313" key="4">
    <source>
        <dbReference type="EMBL" id="GEU57807.1"/>
    </source>
</evidence>
<feature type="domain" description="Reverse transcriptase" evidence="2">
    <location>
        <begin position="530"/>
        <end position="687"/>
    </location>
</feature>
<dbReference type="InterPro" id="IPR053134">
    <property type="entry name" value="RNA-dir_DNA_polymerase"/>
</dbReference>
<dbReference type="Pfam" id="PF03732">
    <property type="entry name" value="Retrotrans_gag"/>
    <property type="match status" value="1"/>
</dbReference>
<sequence>MCLHIQEIQGIGHTIAAAKTLKAATRVLAPVKQKLLLRNIVIKENPRKERKHCQKIKAAREDYRSQNQRGRSRALRTTCPSHGHIKTYNKSEDPEDHFKLFQVAAKTEHWPMPMWGHMFNSTLTRNARVWFDDLSQESIDSYDDLRKAFLENYLQQKKCIKDPVEIHNIKQRDGKSTEEFVRRYKHECRDVKGAPECMKISGFMYGITNPELIKRLHDKIPKLVDEMIRVTMAFLRGGVVASYRERKKPFLSWKQQEAEQRQNFKKGSFRNKQRTERKQYRFTLLTKTPKEILALDKGKFKPPLAMTTPDMLKVGKLSHLIKELKQSSGKDHAKAAKKGETFKKRQATTNTNEDGMEGPMIIEAEMGGHYVHHMYIDGGSSSEILYEHCFNRSRTEVKNQMIPATTPLVGFSGEIIWPRGKISLLVKIGDEEHSTSTWMNFMVELCGLLRCNLDIFAWKSADMTGVPWHVAEHRLNIYEGCLPVRQKKNGQAPERNKAICGEVKKLVEADIIKEVHYHSWLSNPVMVKTNDGSWRMCVDFKDLNKPYPKDGYPLPKIDWKVESLCGYPFKFFLDTYKGYHQIKMAEDDEEKTTFVKSQGIFCYSKMSFGLKNARATYQRLVDKAFQKQIGQNLEVYVEDLVIKSRMEKEVIKDTEETFKTLREINMKLNPKKCAFGMREGTLLGYKVDADRLRECLDKVEVVLSLPSPRRKGSTSGSRRGAHLDDSSLRIPNERNPPRGKKEGKGYTPQGRKICHDKQNTIQKSFPGPWLRSVGPLQANCVLREIHEGSCSMHSGSGFMVAKALRSGDNPFKDWCENLSIRQCFASVKHPKANGLIERANRSLGEGIKARLEERRKNCDFGRDWHANLKDYGSQYNKNNKALGINLNLVEEKREQTSIQEARSKAKMKKYYNARVQNTSFHSGDLVYRNNKRATRKTEASLDQSRRDHMKLQKHWAKEHTSLETATEIPCHEHGISATLRNVTCMKYKHLPHVRQSKREGTA</sequence>
<dbReference type="PANTHER" id="PTHR24559:SF444">
    <property type="entry name" value="REVERSE TRANSCRIPTASE DOMAIN-CONTAINING PROTEIN"/>
    <property type="match status" value="1"/>
</dbReference>
<evidence type="ECO:0000256" key="1">
    <source>
        <dbReference type="SAM" id="MobiDB-lite"/>
    </source>
</evidence>
<dbReference type="Gene3D" id="3.30.70.270">
    <property type="match status" value="1"/>
</dbReference>
<dbReference type="InterPro" id="IPR005162">
    <property type="entry name" value="Retrotrans_gag_dom"/>
</dbReference>
<feature type="compositionally biased region" description="Basic and acidic residues" evidence="1">
    <location>
        <begin position="326"/>
        <end position="343"/>
    </location>
</feature>
<feature type="compositionally biased region" description="Basic and acidic residues" evidence="1">
    <location>
        <begin position="721"/>
        <end position="744"/>
    </location>
</feature>
<protein>
    <submittedName>
        <fullName evidence="4">Reverse transcriptase domain-containing protein</fullName>
    </submittedName>
</protein>
<keyword evidence="4" id="KW-0548">Nucleotidyltransferase</keyword>
<dbReference type="InterPro" id="IPR043128">
    <property type="entry name" value="Rev_trsase/Diguanyl_cyclase"/>
</dbReference>
<dbReference type="EMBL" id="BKCJ010003896">
    <property type="protein sequence ID" value="GEU57807.1"/>
    <property type="molecule type" value="Genomic_DNA"/>
</dbReference>